<dbReference type="InterPro" id="IPR014036">
    <property type="entry name" value="DeoR-like_C"/>
</dbReference>
<feature type="domain" description="HTH deoR-type" evidence="5">
    <location>
        <begin position="3"/>
        <end position="58"/>
    </location>
</feature>
<proteinExistence type="predicted"/>
<name>A0A4R3M271_9BURK</name>
<evidence type="ECO:0000256" key="2">
    <source>
        <dbReference type="ARBA" id="ARBA00023015"/>
    </source>
</evidence>
<dbReference type="InterPro" id="IPR037171">
    <property type="entry name" value="NagB/RpiA_transferase-like"/>
</dbReference>
<dbReference type="InterPro" id="IPR001034">
    <property type="entry name" value="DeoR_HTH"/>
</dbReference>
<dbReference type="PANTHER" id="PTHR30363:SF4">
    <property type="entry name" value="GLYCEROL-3-PHOSPHATE REGULON REPRESSOR"/>
    <property type="match status" value="1"/>
</dbReference>
<evidence type="ECO:0000256" key="1">
    <source>
        <dbReference type="ARBA" id="ARBA00022491"/>
    </source>
</evidence>
<accession>A0A4R3M271</accession>
<dbReference type="Proteomes" id="UP000295525">
    <property type="component" value="Unassembled WGS sequence"/>
</dbReference>
<evidence type="ECO:0000313" key="7">
    <source>
        <dbReference type="Proteomes" id="UP000295525"/>
    </source>
</evidence>
<dbReference type="GO" id="GO:0003700">
    <property type="term" value="F:DNA-binding transcription factor activity"/>
    <property type="evidence" value="ECO:0007669"/>
    <property type="project" value="InterPro"/>
</dbReference>
<dbReference type="InterPro" id="IPR018356">
    <property type="entry name" value="Tscrpt_reg_HTH_DeoR_CS"/>
</dbReference>
<gene>
    <name evidence="6" type="ORF">EDC26_107149</name>
</gene>
<dbReference type="Gene3D" id="1.10.10.10">
    <property type="entry name" value="Winged helix-like DNA-binding domain superfamily/Winged helix DNA-binding domain"/>
    <property type="match status" value="1"/>
</dbReference>
<dbReference type="PANTHER" id="PTHR30363">
    <property type="entry name" value="HTH-TYPE TRANSCRIPTIONAL REGULATOR SRLR-RELATED"/>
    <property type="match status" value="1"/>
</dbReference>
<dbReference type="PROSITE" id="PS51000">
    <property type="entry name" value="HTH_DEOR_2"/>
    <property type="match status" value="1"/>
</dbReference>
<dbReference type="Gene3D" id="3.40.50.1360">
    <property type="match status" value="1"/>
</dbReference>
<dbReference type="SUPFAM" id="SSF46785">
    <property type="entry name" value="Winged helix' DNA-binding domain"/>
    <property type="match status" value="1"/>
</dbReference>
<dbReference type="SUPFAM" id="SSF100950">
    <property type="entry name" value="NagB/RpiA/CoA transferase-like"/>
    <property type="match status" value="1"/>
</dbReference>
<keyword evidence="4" id="KW-0804">Transcription</keyword>
<dbReference type="PROSITE" id="PS00894">
    <property type="entry name" value="HTH_DEOR_1"/>
    <property type="match status" value="1"/>
</dbReference>
<keyword evidence="3" id="KW-0238">DNA-binding</keyword>
<dbReference type="InterPro" id="IPR036388">
    <property type="entry name" value="WH-like_DNA-bd_sf"/>
</dbReference>
<dbReference type="EMBL" id="SMAJ01000007">
    <property type="protein sequence ID" value="TCT07092.1"/>
    <property type="molecule type" value="Genomic_DNA"/>
</dbReference>
<dbReference type="SMART" id="SM01134">
    <property type="entry name" value="DeoRC"/>
    <property type="match status" value="1"/>
</dbReference>
<dbReference type="OrthoDB" id="9814815at2"/>
<keyword evidence="7" id="KW-1185">Reference proteome</keyword>
<evidence type="ECO:0000259" key="5">
    <source>
        <dbReference type="PROSITE" id="PS51000"/>
    </source>
</evidence>
<evidence type="ECO:0000313" key="6">
    <source>
        <dbReference type="EMBL" id="TCT07092.1"/>
    </source>
</evidence>
<dbReference type="Pfam" id="PF08220">
    <property type="entry name" value="HTH_DeoR"/>
    <property type="match status" value="1"/>
</dbReference>
<sequence length="254" mass="27572">MWLEARHQRIQSLLDRLDRVTTEQIVEELDVSRETVRRDLLELEALGVLKRVHGGAIRISSEPSIDKRITTRVKFKQAIARAVAQRIDRTLTLFLDAGSTTTLLAKELSQLSDLVIVTNSFDVALGFNAGQATPGNRVIVLGGDLSSRIAATSGAATVSEIGRYCVDMAVLSPVAVDATYGATSYDPEEAAIAQAMVKNAKKTVILADYSKIGLRSRISYCTAGRIDLLVTNARAVDQEGYKELAAKVREVALV</sequence>
<dbReference type="PRINTS" id="PR00037">
    <property type="entry name" value="HTHLACR"/>
</dbReference>
<dbReference type="RefSeq" id="WP_132582606.1">
    <property type="nucleotide sequence ID" value="NZ_SMAJ01000007.1"/>
</dbReference>
<dbReference type="AlphaFoldDB" id="A0A4R3M271"/>
<organism evidence="6 7">
    <name type="scientific">Paralcaligenes ureilyticus</name>
    <dbReference type="NCBI Taxonomy" id="627131"/>
    <lineage>
        <taxon>Bacteria</taxon>
        <taxon>Pseudomonadati</taxon>
        <taxon>Pseudomonadota</taxon>
        <taxon>Betaproteobacteria</taxon>
        <taxon>Burkholderiales</taxon>
        <taxon>Alcaligenaceae</taxon>
        <taxon>Paralcaligenes</taxon>
    </lineage>
</organism>
<evidence type="ECO:0000256" key="4">
    <source>
        <dbReference type="ARBA" id="ARBA00023163"/>
    </source>
</evidence>
<comment type="caution">
    <text evidence="6">The sequence shown here is derived from an EMBL/GenBank/DDBJ whole genome shotgun (WGS) entry which is preliminary data.</text>
</comment>
<protein>
    <submittedName>
        <fullName evidence="6">DeoR family transcriptional regulator</fullName>
    </submittedName>
</protein>
<dbReference type="SMART" id="SM00420">
    <property type="entry name" value="HTH_DEOR"/>
    <property type="match status" value="1"/>
</dbReference>
<dbReference type="Pfam" id="PF00455">
    <property type="entry name" value="DeoRC"/>
    <property type="match status" value="1"/>
</dbReference>
<keyword evidence="1" id="KW-0678">Repressor</keyword>
<dbReference type="InterPro" id="IPR050313">
    <property type="entry name" value="Carb_Metab_HTH_regulators"/>
</dbReference>
<dbReference type="InterPro" id="IPR036390">
    <property type="entry name" value="WH_DNA-bd_sf"/>
</dbReference>
<dbReference type="GO" id="GO:0003677">
    <property type="term" value="F:DNA binding"/>
    <property type="evidence" value="ECO:0007669"/>
    <property type="project" value="UniProtKB-KW"/>
</dbReference>
<reference evidence="6 7" key="1">
    <citation type="submission" date="2019-03" db="EMBL/GenBank/DDBJ databases">
        <title>Genomic Encyclopedia of Type Strains, Phase IV (KMG-IV): sequencing the most valuable type-strain genomes for metagenomic binning, comparative biology and taxonomic classification.</title>
        <authorList>
            <person name="Goeker M."/>
        </authorList>
    </citation>
    <scope>NUCLEOTIDE SEQUENCE [LARGE SCALE GENOMIC DNA]</scope>
    <source>
        <strain evidence="6 7">DSM 24591</strain>
    </source>
</reference>
<keyword evidence="2" id="KW-0805">Transcription regulation</keyword>
<evidence type="ECO:0000256" key="3">
    <source>
        <dbReference type="ARBA" id="ARBA00023125"/>
    </source>
</evidence>